<comment type="caution">
    <text evidence="1">The sequence shown here is derived from an EMBL/GenBank/DDBJ whole genome shotgun (WGS) entry which is preliminary data.</text>
</comment>
<dbReference type="AlphaFoldDB" id="A0A8S3DB69"/>
<sequence>ILYPHAYRHQSPVPLVYDHPTTPTYGFGFSFYDDMSPFTGILFEEFLFQLKLFTFIE</sequence>
<organism evidence="1 2">
    <name type="scientific">Rotaria magnacalcarata</name>
    <dbReference type="NCBI Taxonomy" id="392030"/>
    <lineage>
        <taxon>Eukaryota</taxon>
        <taxon>Metazoa</taxon>
        <taxon>Spiralia</taxon>
        <taxon>Gnathifera</taxon>
        <taxon>Rotifera</taxon>
        <taxon>Eurotatoria</taxon>
        <taxon>Bdelloidea</taxon>
        <taxon>Philodinida</taxon>
        <taxon>Philodinidae</taxon>
        <taxon>Rotaria</taxon>
    </lineage>
</organism>
<protein>
    <submittedName>
        <fullName evidence="1">Uncharacterized protein</fullName>
    </submittedName>
</protein>
<dbReference type="Proteomes" id="UP000676336">
    <property type="component" value="Unassembled WGS sequence"/>
</dbReference>
<feature type="non-terminal residue" evidence="1">
    <location>
        <position position="1"/>
    </location>
</feature>
<evidence type="ECO:0000313" key="1">
    <source>
        <dbReference type="EMBL" id="CAF4999099.1"/>
    </source>
</evidence>
<proteinExistence type="predicted"/>
<gene>
    <name evidence="1" type="ORF">SMN809_LOCUS56678</name>
</gene>
<accession>A0A8S3DB69</accession>
<name>A0A8S3DB69_9BILA</name>
<dbReference type="EMBL" id="CAJOBI010203731">
    <property type="protein sequence ID" value="CAF4999099.1"/>
    <property type="molecule type" value="Genomic_DNA"/>
</dbReference>
<evidence type="ECO:0000313" key="2">
    <source>
        <dbReference type="Proteomes" id="UP000676336"/>
    </source>
</evidence>
<reference evidence="1" key="1">
    <citation type="submission" date="2021-02" db="EMBL/GenBank/DDBJ databases">
        <authorList>
            <person name="Nowell W R."/>
        </authorList>
    </citation>
    <scope>NUCLEOTIDE SEQUENCE</scope>
</reference>